<gene>
    <name evidence="1" type="ORF">Krac_11441</name>
</gene>
<dbReference type="AlphaFoldDB" id="D6TBS7"/>
<organism evidence="1 2">
    <name type="scientific">Ktedonobacter racemifer DSM 44963</name>
    <dbReference type="NCBI Taxonomy" id="485913"/>
    <lineage>
        <taxon>Bacteria</taxon>
        <taxon>Bacillati</taxon>
        <taxon>Chloroflexota</taxon>
        <taxon>Ktedonobacteria</taxon>
        <taxon>Ktedonobacterales</taxon>
        <taxon>Ktedonobacteraceae</taxon>
        <taxon>Ktedonobacter</taxon>
    </lineage>
</organism>
<dbReference type="InParanoid" id="D6TBS7"/>
<accession>D6TBS7</accession>
<comment type="caution">
    <text evidence="1">The sequence shown here is derived from an EMBL/GenBank/DDBJ whole genome shotgun (WGS) entry which is preliminary data.</text>
</comment>
<evidence type="ECO:0000313" key="2">
    <source>
        <dbReference type="Proteomes" id="UP000004508"/>
    </source>
</evidence>
<dbReference type="EMBL" id="ADVG01000001">
    <property type="protein sequence ID" value="EFH89859.1"/>
    <property type="molecule type" value="Genomic_DNA"/>
</dbReference>
<name>D6TBS7_KTERA</name>
<evidence type="ECO:0000313" key="1">
    <source>
        <dbReference type="EMBL" id="EFH89859.1"/>
    </source>
</evidence>
<protein>
    <submittedName>
        <fullName evidence="1">Uncharacterized protein</fullName>
    </submittedName>
</protein>
<sequence length="40" mass="4647">MSEYIIPLSWFNGSEATSTQLRLHALGKNDLFDSDHKHMR</sequence>
<reference evidence="1 2" key="1">
    <citation type="journal article" date="2011" name="Stand. Genomic Sci.">
        <title>Non-contiguous finished genome sequence and contextual data of the filamentous soil bacterium Ktedonobacter racemifer type strain (SOSP1-21).</title>
        <authorList>
            <person name="Chang Y.J."/>
            <person name="Land M."/>
            <person name="Hauser L."/>
            <person name="Chertkov O."/>
            <person name="Del Rio T.G."/>
            <person name="Nolan M."/>
            <person name="Copeland A."/>
            <person name="Tice H."/>
            <person name="Cheng J.F."/>
            <person name="Lucas S."/>
            <person name="Han C."/>
            <person name="Goodwin L."/>
            <person name="Pitluck S."/>
            <person name="Ivanova N."/>
            <person name="Ovchinikova G."/>
            <person name="Pati A."/>
            <person name="Chen A."/>
            <person name="Palaniappan K."/>
            <person name="Mavromatis K."/>
            <person name="Liolios K."/>
            <person name="Brettin T."/>
            <person name="Fiebig A."/>
            <person name="Rohde M."/>
            <person name="Abt B."/>
            <person name="Goker M."/>
            <person name="Detter J.C."/>
            <person name="Woyke T."/>
            <person name="Bristow J."/>
            <person name="Eisen J.A."/>
            <person name="Markowitz V."/>
            <person name="Hugenholtz P."/>
            <person name="Kyrpides N.C."/>
            <person name="Klenk H.P."/>
            <person name="Lapidus A."/>
        </authorList>
    </citation>
    <scope>NUCLEOTIDE SEQUENCE [LARGE SCALE GENOMIC DNA]</scope>
    <source>
        <strain evidence="2">DSM 44963</strain>
    </source>
</reference>
<dbReference type="Proteomes" id="UP000004508">
    <property type="component" value="Unassembled WGS sequence"/>
</dbReference>
<proteinExistence type="predicted"/>
<keyword evidence="2" id="KW-1185">Reference proteome</keyword>